<comment type="caution">
    <text evidence="1">The sequence shown here is derived from an EMBL/GenBank/DDBJ whole genome shotgun (WGS) entry which is preliminary data.</text>
</comment>
<name>A0ACC2KWH5_PERAE</name>
<evidence type="ECO:0000313" key="2">
    <source>
        <dbReference type="Proteomes" id="UP001234297"/>
    </source>
</evidence>
<evidence type="ECO:0000313" key="1">
    <source>
        <dbReference type="EMBL" id="KAJ8625515.1"/>
    </source>
</evidence>
<keyword evidence="2" id="KW-1185">Reference proteome</keyword>
<organism evidence="1 2">
    <name type="scientific">Persea americana</name>
    <name type="common">Avocado</name>
    <dbReference type="NCBI Taxonomy" id="3435"/>
    <lineage>
        <taxon>Eukaryota</taxon>
        <taxon>Viridiplantae</taxon>
        <taxon>Streptophyta</taxon>
        <taxon>Embryophyta</taxon>
        <taxon>Tracheophyta</taxon>
        <taxon>Spermatophyta</taxon>
        <taxon>Magnoliopsida</taxon>
        <taxon>Magnoliidae</taxon>
        <taxon>Laurales</taxon>
        <taxon>Lauraceae</taxon>
        <taxon>Persea</taxon>
    </lineage>
</organism>
<protein>
    <submittedName>
        <fullName evidence="1">Uncharacterized protein</fullName>
    </submittedName>
</protein>
<gene>
    <name evidence="1" type="ORF">MRB53_034045</name>
</gene>
<reference evidence="1 2" key="1">
    <citation type="journal article" date="2022" name="Hortic Res">
        <title>A haplotype resolved chromosomal level avocado genome allows analysis of novel avocado genes.</title>
        <authorList>
            <person name="Nath O."/>
            <person name="Fletcher S.J."/>
            <person name="Hayward A."/>
            <person name="Shaw L.M."/>
            <person name="Masouleh A.K."/>
            <person name="Furtado A."/>
            <person name="Henry R.J."/>
            <person name="Mitter N."/>
        </authorList>
    </citation>
    <scope>NUCLEOTIDE SEQUENCE [LARGE SCALE GENOMIC DNA]</scope>
    <source>
        <strain evidence="2">cv. Hass</strain>
    </source>
</reference>
<dbReference type="EMBL" id="CM056819">
    <property type="protein sequence ID" value="KAJ8625515.1"/>
    <property type="molecule type" value="Genomic_DNA"/>
</dbReference>
<sequence length="260" mass="29862">MHENQERIIDEHLEHETFDKFYEYWLVEQDRYLQQLLAAARTGDGEEDRLRHLVNEVLRHYKNYYANKSRSGKKDVLAVLSPSWTSTLEEAFLWIGGWRPTVAVHLLYSRAGLQLEAQLDGFLRGISTGNLGDLSAEQLGQVDELHRRTVKEENKITEKMAQLQETVADSTMVRLAQAATEVEGEGGEVEEEVERALEKKKEGMEKVVGMADDLRMRTLKGVMEFLGPRQAVHYLIAAAELHQRFHEWGKKMDVDGKSDH</sequence>
<accession>A0ACC2KWH5</accession>
<dbReference type="Proteomes" id="UP001234297">
    <property type="component" value="Chromosome 11"/>
</dbReference>
<proteinExistence type="predicted"/>